<protein>
    <submittedName>
        <fullName evidence="7">RTA1 like protein-domain-containing protein</fullName>
    </submittedName>
</protein>
<evidence type="ECO:0000256" key="2">
    <source>
        <dbReference type="ARBA" id="ARBA00022692"/>
    </source>
</evidence>
<dbReference type="EMBL" id="VDMD01000001">
    <property type="protein sequence ID" value="TRM69292.1"/>
    <property type="molecule type" value="Genomic_DNA"/>
</dbReference>
<accession>A0A550CWX4</accession>
<dbReference type="OrthoDB" id="3358017at2759"/>
<feature type="transmembrane region" description="Helical" evidence="5">
    <location>
        <begin position="246"/>
        <end position="267"/>
    </location>
</feature>
<feature type="chain" id="PRO_5022124405" evidence="6">
    <location>
        <begin position="23"/>
        <end position="334"/>
    </location>
</feature>
<proteinExistence type="predicted"/>
<feature type="transmembrane region" description="Helical" evidence="5">
    <location>
        <begin position="180"/>
        <end position="207"/>
    </location>
</feature>
<evidence type="ECO:0000256" key="4">
    <source>
        <dbReference type="ARBA" id="ARBA00023136"/>
    </source>
</evidence>
<dbReference type="PANTHER" id="PTHR31465:SF1">
    <property type="entry name" value="PROTEIN RTA1-RELATED"/>
    <property type="match status" value="1"/>
</dbReference>
<feature type="transmembrane region" description="Helical" evidence="5">
    <location>
        <begin position="46"/>
        <end position="65"/>
    </location>
</feature>
<evidence type="ECO:0000256" key="5">
    <source>
        <dbReference type="SAM" id="Phobius"/>
    </source>
</evidence>
<dbReference type="Pfam" id="PF04479">
    <property type="entry name" value="RTA1"/>
    <property type="match status" value="1"/>
</dbReference>
<dbReference type="GO" id="GO:0016020">
    <property type="term" value="C:membrane"/>
    <property type="evidence" value="ECO:0007669"/>
    <property type="project" value="UniProtKB-SubCell"/>
</dbReference>
<feature type="transmembrane region" description="Helical" evidence="5">
    <location>
        <begin position="77"/>
        <end position="99"/>
    </location>
</feature>
<comment type="subcellular location">
    <subcellularLocation>
        <location evidence="1">Membrane</location>
        <topology evidence="1">Multi-pass membrane protein</topology>
    </subcellularLocation>
</comment>
<gene>
    <name evidence="7" type="ORF">BD626DRAFT_473578</name>
</gene>
<keyword evidence="8" id="KW-1185">Reference proteome</keyword>
<evidence type="ECO:0000256" key="1">
    <source>
        <dbReference type="ARBA" id="ARBA00004141"/>
    </source>
</evidence>
<name>A0A550CWX4_9AGAR</name>
<feature type="signal peptide" evidence="6">
    <location>
        <begin position="1"/>
        <end position="22"/>
    </location>
</feature>
<reference evidence="7 8" key="1">
    <citation type="journal article" date="2019" name="New Phytol.">
        <title>Comparative genomics reveals unique wood-decay strategies and fruiting body development in the Schizophyllaceae.</title>
        <authorList>
            <person name="Almasi E."/>
            <person name="Sahu N."/>
            <person name="Krizsan K."/>
            <person name="Balint B."/>
            <person name="Kovacs G.M."/>
            <person name="Kiss B."/>
            <person name="Cseklye J."/>
            <person name="Drula E."/>
            <person name="Henrissat B."/>
            <person name="Nagy I."/>
            <person name="Chovatia M."/>
            <person name="Adam C."/>
            <person name="LaButti K."/>
            <person name="Lipzen A."/>
            <person name="Riley R."/>
            <person name="Grigoriev I.V."/>
            <person name="Nagy L.G."/>
        </authorList>
    </citation>
    <scope>NUCLEOTIDE SEQUENCE [LARGE SCALE GENOMIC DNA]</scope>
    <source>
        <strain evidence="7 8">NL-1724</strain>
    </source>
</reference>
<dbReference type="InterPro" id="IPR007568">
    <property type="entry name" value="RTA1"/>
</dbReference>
<evidence type="ECO:0000256" key="3">
    <source>
        <dbReference type="ARBA" id="ARBA00022989"/>
    </source>
</evidence>
<evidence type="ECO:0000256" key="6">
    <source>
        <dbReference type="SAM" id="SignalP"/>
    </source>
</evidence>
<sequence length="334" mass="37051">MFCRSVFGVLACIICAVLPVQAQGGSTASRDEGETRVIIAGFIPKVWPAGLFAALYFVSGTLHWIHYFRTGRPRYMLTLTISMYTMALGFIFRIVYALGDNIYSIAWFVLQSTFILLSPCAFIALDYVLLSKLSESLGEDVTKDCLFIRSSIIVKVFVWSDVVTFDVQANGAGLTATPRIAHIGSIIAMVGLILQIISFVLFTALLFRFGLRARSHHPGIWRIGAGGSGWRELGPYKVTPFHDWRVLWGLVCFTTITIVIRCIFRIVEYGQGDRGYLVLHEGYSHLLDSLPLWISMTLYALLWPHRLVPVAGTASSGSSYAMQPINGEGKGLIH</sequence>
<keyword evidence="4 5" id="KW-0472">Membrane</keyword>
<evidence type="ECO:0000313" key="7">
    <source>
        <dbReference type="EMBL" id="TRM69292.1"/>
    </source>
</evidence>
<keyword evidence="3 5" id="KW-1133">Transmembrane helix</keyword>
<dbReference type="STRING" id="97359.A0A550CWX4"/>
<feature type="transmembrane region" description="Helical" evidence="5">
    <location>
        <begin position="105"/>
        <end position="129"/>
    </location>
</feature>
<keyword evidence="6" id="KW-0732">Signal</keyword>
<dbReference type="Proteomes" id="UP000320762">
    <property type="component" value="Unassembled WGS sequence"/>
</dbReference>
<dbReference type="AlphaFoldDB" id="A0A550CWX4"/>
<comment type="caution">
    <text evidence="7">The sequence shown here is derived from an EMBL/GenBank/DDBJ whole genome shotgun (WGS) entry which is preliminary data.</text>
</comment>
<dbReference type="PANTHER" id="PTHR31465">
    <property type="entry name" value="PROTEIN RTA1-RELATED"/>
    <property type="match status" value="1"/>
</dbReference>
<evidence type="ECO:0000313" key="8">
    <source>
        <dbReference type="Proteomes" id="UP000320762"/>
    </source>
</evidence>
<keyword evidence="2 5" id="KW-0812">Transmembrane</keyword>
<organism evidence="7 8">
    <name type="scientific">Schizophyllum amplum</name>
    <dbReference type="NCBI Taxonomy" id="97359"/>
    <lineage>
        <taxon>Eukaryota</taxon>
        <taxon>Fungi</taxon>
        <taxon>Dikarya</taxon>
        <taxon>Basidiomycota</taxon>
        <taxon>Agaricomycotina</taxon>
        <taxon>Agaricomycetes</taxon>
        <taxon>Agaricomycetidae</taxon>
        <taxon>Agaricales</taxon>
        <taxon>Schizophyllaceae</taxon>
        <taxon>Schizophyllum</taxon>
    </lineage>
</organism>